<dbReference type="PROSITE" id="PS50075">
    <property type="entry name" value="CARRIER"/>
    <property type="match status" value="1"/>
</dbReference>
<name>A0ABS1J1R9_9FIRM</name>
<dbReference type="Gene3D" id="1.10.1200.10">
    <property type="entry name" value="ACP-like"/>
    <property type="match status" value="1"/>
</dbReference>
<dbReference type="InterPro" id="IPR009081">
    <property type="entry name" value="PP-bd_ACP"/>
</dbReference>
<dbReference type="InterPro" id="IPR036736">
    <property type="entry name" value="ACP-like_sf"/>
</dbReference>
<sequence length="84" mass="9871">METIVSKIIDLVWQVKEGKIDKNELNRDSSLINDAGLDSLQLINFILLVEDEYNIEIDFDSFDYKLLEKIEAFCEFIEIQIKKD</sequence>
<feature type="domain" description="Carrier" evidence="1">
    <location>
        <begin position="1"/>
        <end position="81"/>
    </location>
</feature>
<reference evidence="2 3" key="1">
    <citation type="submission" date="2021-01" db="EMBL/GenBank/DDBJ databases">
        <title>Isolation and description of Catonella massiliensis sp. nov., a novel Catonella species, isolated from a stable periodontitis subject.</title>
        <authorList>
            <person name="Antezack A."/>
            <person name="Boxberger M."/>
            <person name="La Scola B."/>
            <person name="Monnet-Corti V."/>
        </authorList>
    </citation>
    <scope>NUCLEOTIDE SEQUENCE [LARGE SCALE GENOMIC DNA]</scope>
    <source>
        <strain evidence="2 3">Marseille-Q4567</strain>
    </source>
</reference>
<protein>
    <submittedName>
        <fullName evidence="2">Acyl carrier protein</fullName>
    </submittedName>
</protein>
<dbReference type="EMBL" id="JAEPRJ010000001">
    <property type="protein sequence ID" value="MBK5897992.1"/>
    <property type="molecule type" value="Genomic_DNA"/>
</dbReference>
<accession>A0ABS1J1R9</accession>
<evidence type="ECO:0000259" key="1">
    <source>
        <dbReference type="PROSITE" id="PS50075"/>
    </source>
</evidence>
<dbReference type="Proteomes" id="UP000604730">
    <property type="component" value="Unassembled WGS sequence"/>
</dbReference>
<gene>
    <name evidence="2" type="ORF">JJN12_09440</name>
</gene>
<dbReference type="SUPFAM" id="SSF47336">
    <property type="entry name" value="ACP-like"/>
    <property type="match status" value="1"/>
</dbReference>
<keyword evidence="3" id="KW-1185">Reference proteome</keyword>
<proteinExistence type="predicted"/>
<evidence type="ECO:0000313" key="3">
    <source>
        <dbReference type="Proteomes" id="UP000604730"/>
    </source>
</evidence>
<comment type="caution">
    <text evidence="2">The sequence shown here is derived from an EMBL/GenBank/DDBJ whole genome shotgun (WGS) entry which is preliminary data.</text>
</comment>
<dbReference type="RefSeq" id="WP_208429443.1">
    <property type="nucleotide sequence ID" value="NZ_JAEPRJ010000001.1"/>
</dbReference>
<evidence type="ECO:0000313" key="2">
    <source>
        <dbReference type="EMBL" id="MBK5897992.1"/>
    </source>
</evidence>
<dbReference type="Pfam" id="PF00550">
    <property type="entry name" value="PP-binding"/>
    <property type="match status" value="1"/>
</dbReference>
<organism evidence="2 3">
    <name type="scientific">Catonella massiliensis</name>
    <dbReference type="NCBI Taxonomy" id="2799636"/>
    <lineage>
        <taxon>Bacteria</taxon>
        <taxon>Bacillati</taxon>
        <taxon>Bacillota</taxon>
        <taxon>Clostridia</taxon>
        <taxon>Lachnospirales</taxon>
        <taxon>Lachnospiraceae</taxon>
        <taxon>Catonella</taxon>
    </lineage>
</organism>